<name>A0A4V2G566_9BACT</name>
<evidence type="ECO:0000313" key="8">
    <source>
        <dbReference type="Proteomes" id="UP000292958"/>
    </source>
</evidence>
<keyword evidence="3 4" id="KW-0408">Iron</keyword>
<organism evidence="7 8">
    <name type="scientific">Edaphobacter modestus</name>
    <dbReference type="NCBI Taxonomy" id="388466"/>
    <lineage>
        <taxon>Bacteria</taxon>
        <taxon>Pseudomonadati</taxon>
        <taxon>Acidobacteriota</taxon>
        <taxon>Terriglobia</taxon>
        <taxon>Terriglobales</taxon>
        <taxon>Acidobacteriaceae</taxon>
        <taxon>Edaphobacter</taxon>
    </lineage>
</organism>
<feature type="domain" description="Cytochrome c" evidence="6">
    <location>
        <begin position="399"/>
        <end position="510"/>
    </location>
</feature>
<dbReference type="InterPro" id="IPR036259">
    <property type="entry name" value="MFS_trans_sf"/>
</dbReference>
<dbReference type="SUPFAM" id="SSF46626">
    <property type="entry name" value="Cytochrome c"/>
    <property type="match status" value="2"/>
</dbReference>
<feature type="transmembrane region" description="Helical" evidence="5">
    <location>
        <begin position="12"/>
        <end position="32"/>
    </location>
</feature>
<dbReference type="Proteomes" id="UP000292958">
    <property type="component" value="Unassembled WGS sequence"/>
</dbReference>
<dbReference type="EMBL" id="SHKW01000001">
    <property type="protein sequence ID" value="RZU43666.1"/>
    <property type="molecule type" value="Genomic_DNA"/>
</dbReference>
<dbReference type="PROSITE" id="PS51007">
    <property type="entry name" value="CYTC"/>
    <property type="match status" value="2"/>
</dbReference>
<feature type="transmembrane region" description="Helical" evidence="5">
    <location>
        <begin position="318"/>
        <end position="337"/>
    </location>
</feature>
<feature type="transmembrane region" description="Helical" evidence="5">
    <location>
        <begin position="158"/>
        <end position="175"/>
    </location>
</feature>
<feature type="transmembrane region" description="Helical" evidence="5">
    <location>
        <begin position="101"/>
        <end position="119"/>
    </location>
</feature>
<feature type="transmembrane region" description="Helical" evidence="5">
    <location>
        <begin position="343"/>
        <end position="364"/>
    </location>
</feature>
<keyword evidence="5" id="KW-0812">Transmembrane</keyword>
<keyword evidence="8" id="KW-1185">Reference proteome</keyword>
<comment type="caution">
    <text evidence="7">The sequence shown here is derived from an EMBL/GenBank/DDBJ whole genome shotgun (WGS) entry which is preliminary data.</text>
</comment>
<dbReference type="Gene3D" id="1.10.760.10">
    <property type="entry name" value="Cytochrome c-like domain"/>
    <property type="match status" value="2"/>
</dbReference>
<evidence type="ECO:0000256" key="1">
    <source>
        <dbReference type="ARBA" id="ARBA00022617"/>
    </source>
</evidence>
<dbReference type="Pfam" id="PF02433">
    <property type="entry name" value="FixO"/>
    <property type="match status" value="1"/>
</dbReference>
<keyword evidence="5" id="KW-1133">Transmembrane helix</keyword>
<reference evidence="7 8" key="1">
    <citation type="submission" date="2019-02" db="EMBL/GenBank/DDBJ databases">
        <title>Genomic Encyclopedia of Archaeal and Bacterial Type Strains, Phase II (KMG-II): from individual species to whole genera.</title>
        <authorList>
            <person name="Goeker M."/>
        </authorList>
    </citation>
    <scope>NUCLEOTIDE SEQUENCE [LARGE SCALE GENOMIC DNA]</scope>
    <source>
        <strain evidence="7 8">DSM 18101</strain>
    </source>
</reference>
<dbReference type="SUPFAM" id="SSF103473">
    <property type="entry name" value="MFS general substrate transporter"/>
    <property type="match status" value="1"/>
</dbReference>
<dbReference type="GO" id="GO:0020037">
    <property type="term" value="F:heme binding"/>
    <property type="evidence" value="ECO:0007669"/>
    <property type="project" value="InterPro"/>
</dbReference>
<dbReference type="Pfam" id="PF13442">
    <property type="entry name" value="Cytochrome_CBB3"/>
    <property type="match status" value="1"/>
</dbReference>
<evidence type="ECO:0000256" key="3">
    <source>
        <dbReference type="ARBA" id="ARBA00023004"/>
    </source>
</evidence>
<dbReference type="GO" id="GO:0046872">
    <property type="term" value="F:metal ion binding"/>
    <property type="evidence" value="ECO:0007669"/>
    <property type="project" value="UniProtKB-KW"/>
</dbReference>
<keyword evidence="2 4" id="KW-0479">Metal-binding</keyword>
<feature type="transmembrane region" description="Helical" evidence="5">
    <location>
        <begin position="195"/>
        <end position="216"/>
    </location>
</feature>
<feature type="transmembrane region" description="Helical" evidence="5">
    <location>
        <begin position="371"/>
        <end position="389"/>
    </location>
</feature>
<feature type="transmembrane region" description="Helical" evidence="5">
    <location>
        <begin position="258"/>
        <end position="275"/>
    </location>
</feature>
<feature type="transmembrane region" description="Helical" evidence="5">
    <location>
        <begin position="77"/>
        <end position="95"/>
    </location>
</feature>
<evidence type="ECO:0000313" key="7">
    <source>
        <dbReference type="EMBL" id="RZU43666.1"/>
    </source>
</evidence>
<keyword evidence="5" id="KW-0472">Membrane</keyword>
<keyword evidence="1 4" id="KW-0349">Heme</keyword>
<sequence>MSRHSVQRSGWRGVSLVAITYVYFLIFAQFSFLKRLAELGITNAHLKIVMAAMAAGGILLSLLAVRSIFGSSPRRRLQMALCTCGAAALLTLLPLATGASIIVSFLIGAGLGLLTVTLVTHLHLWLGEGHLLLKVGLGTGFGYLICNFPPLFTGSPNVQAVTAAALCLVGVLAAAKVTIEASTETLPIPLHQISFGLILLCFTALVWLDSAAFFIIQNTPALKGGTWEGTVHLWINGLLHLSAAIASAWLLRRRGLGFVLGLSVLALAFACLLLLDPNQAFLASFFYPLGVSLYSVALVAYPSLLAPAPSPAERARKAGLIYAVAGWFGSAMGIGMGQNLRQVPVAFILLACALVLGPQLIELLCRRGREVATTAAVLLAAFCVHRAILASRPEQHALTQVERGRQVYISEGCINCHSQYVRPHTQDVLIWGPVQTIDELRLELPPLIGNRRQGPDLSEVGGRRSPLWLRAHFYSPLEVSHASFMPSYACLFGAPGSLGDDLIAYMASLRNSGAEQHLVAEQAWTPPAAAVAKANASDGAHLFTSYCATCHNSDGHTRQSWRTSFKRLPPNLATGPWLHLPASDTAEEREIHLARIVKFGIPGSDMPGHEYLSDQDVSSLALWLTQIIVNPDHLASTHTISGEN</sequence>
<evidence type="ECO:0000256" key="4">
    <source>
        <dbReference type="PROSITE-ProRule" id="PRU00433"/>
    </source>
</evidence>
<evidence type="ECO:0000259" key="6">
    <source>
        <dbReference type="PROSITE" id="PS51007"/>
    </source>
</evidence>
<dbReference type="GO" id="GO:0009055">
    <property type="term" value="F:electron transfer activity"/>
    <property type="evidence" value="ECO:0007669"/>
    <property type="project" value="InterPro"/>
</dbReference>
<feature type="domain" description="Cytochrome c" evidence="6">
    <location>
        <begin position="534"/>
        <end position="628"/>
    </location>
</feature>
<evidence type="ECO:0000256" key="5">
    <source>
        <dbReference type="SAM" id="Phobius"/>
    </source>
</evidence>
<dbReference type="InterPro" id="IPR036909">
    <property type="entry name" value="Cyt_c-like_dom_sf"/>
</dbReference>
<gene>
    <name evidence="7" type="ORF">BDD14_5360</name>
</gene>
<feature type="transmembrane region" description="Helical" evidence="5">
    <location>
        <begin position="44"/>
        <end position="65"/>
    </location>
</feature>
<dbReference type="AlphaFoldDB" id="A0A4V2G566"/>
<feature type="transmembrane region" description="Helical" evidence="5">
    <location>
        <begin position="231"/>
        <end position="251"/>
    </location>
</feature>
<accession>A0A4V2G566</accession>
<feature type="transmembrane region" description="Helical" evidence="5">
    <location>
        <begin position="131"/>
        <end position="152"/>
    </location>
</feature>
<dbReference type="InterPro" id="IPR009056">
    <property type="entry name" value="Cyt_c-like_dom"/>
</dbReference>
<protein>
    <submittedName>
        <fullName evidence="7">Cytochrome c oxidase cbb3-type subunit 2</fullName>
    </submittedName>
</protein>
<dbReference type="InterPro" id="IPR003468">
    <property type="entry name" value="Cyt_c_oxidase_monohaem-su/FixO"/>
</dbReference>
<evidence type="ECO:0000256" key="2">
    <source>
        <dbReference type="ARBA" id="ARBA00022723"/>
    </source>
</evidence>
<feature type="transmembrane region" description="Helical" evidence="5">
    <location>
        <begin position="281"/>
        <end position="306"/>
    </location>
</feature>
<proteinExistence type="predicted"/>